<dbReference type="InterPro" id="IPR016024">
    <property type="entry name" value="ARM-type_fold"/>
</dbReference>
<dbReference type="Gene3D" id="1.25.10.10">
    <property type="entry name" value="Leucine-rich Repeat Variant"/>
    <property type="match status" value="1"/>
</dbReference>
<feature type="domain" description="Exportin-5 C-terminal" evidence="2">
    <location>
        <begin position="313"/>
        <end position="1112"/>
    </location>
</feature>
<dbReference type="Pfam" id="PF08389">
    <property type="entry name" value="Xpo1"/>
    <property type="match status" value="1"/>
</dbReference>
<dbReference type="InterPro" id="IPR045478">
    <property type="entry name" value="Exportin-5_C"/>
</dbReference>
<dbReference type="GeneID" id="101239386"/>
<dbReference type="InterPro" id="IPR045065">
    <property type="entry name" value="XPO1/5"/>
</dbReference>
<dbReference type="InterPro" id="IPR013598">
    <property type="entry name" value="Exportin-1/Importin-b-like"/>
</dbReference>
<dbReference type="Pfam" id="PF19273">
    <property type="entry name" value="Exportin-5"/>
    <property type="match status" value="1"/>
</dbReference>
<evidence type="ECO:0000259" key="1">
    <source>
        <dbReference type="Pfam" id="PF08389"/>
    </source>
</evidence>
<accession>A0ABM4CHS5</accession>
<sequence length="1155" mass="133238">MELNSSFLNEADIMNSLANQIKNSIDVTFSQTSSKVEREDAYKVFEKTKYIEPQYVKVFSFLYHKNFSTNIRVCSLHLFDQYIKTKWKDFSNDKKEQLKVEAMNLIKECDFDEPLCLKEATVKVIVEIIKRTWPQYWSSLLSDLSKLQELGPAQLELVLIIFKRLFEDLNGSDDYLTSQRKKDMLSTLDSSIEMLFGFFLTSLNQYIVFLNEQFSHINNQVADAALDAILTFVTWVNLEHLFFQDKLLFKSLFVLLKYDYLKFKGCCCLQAIFERKGYSHQKLDLLSIMDINDLNILHEAARKSNELAIQNNEEYTFLKKLIETLSIFGRCHIADNTSNNQFEVELLNSYIRLMLQFSMHDSIIISLAATKVWNSFLHHDVIKNNPVFIACIPDILECSYRNLDCDSSLNSSRSIFIKIDFEDIEEFSSTFADVHCSMIELSKSITSFYPILALHMCESKIKIATSVLPPIINDLSGEALTTHITSWDSLSVFSRKGFASVFFKNSKNIDSNLTAVCNSILKLLIEYNCEIPQLVSHVITTIEAFFPLFHYSETNLLPVFNLIFAILGKPLDNPVIVKLKNVASKTFKNLCQEIKTILIPYFNDLQVYFNLQFSIFQQSVLTNYHKNLLIEGLLVVCAVLDNSVSKNEFIDKLFGFVFQVFKRSDIQSIYQNPESLLSFLELDKPASLTDEISPTHKEFSLAYIIVLSVSRTLNVCNQINDNTIDNYFDGSQHVWLQHMINCIPYLFDFAKQYCFLWSLKDQIAPSKSHYLDICTAEYSSTVINNLGNDHEDYNLTSDNMQYYIYNLNEFTYTILSHLPTCVGSELYNLPGLSDLLVEKLAIPCAHLPNYRIKKVWKSFMRRFIICCPTNQLRILGPFLGTSLQIMSKRLSSGWECIENRSSGYEHINEEAMLVQSNKINEKQKREIINDKVMSTLSKEFIDTLFLYCTYKGENKNQVIPDDSISIGVIGDFLLSYQETNLTLIYIFFSALTWPDSSSLVKICSVIMPIIKKTFALYGSINPVIPRHLLIHLLTGLQKHGMEVHSEAALSNTIYYYYTHLRMQYPNLAEVLVQIPTCSLQKLKEFDSEIDNENKSKAKFRKLIKGACGKSLSRTFVNQYFYEELPPLARREKNDNSIFYENDPLVLCTLFGDDNK</sequence>
<dbReference type="PANTHER" id="PTHR11223:SF3">
    <property type="entry name" value="EXPORTIN-5"/>
    <property type="match status" value="1"/>
</dbReference>
<dbReference type="SUPFAM" id="SSF48371">
    <property type="entry name" value="ARM repeat"/>
    <property type="match status" value="1"/>
</dbReference>
<dbReference type="InterPro" id="IPR011989">
    <property type="entry name" value="ARM-like"/>
</dbReference>
<protein>
    <submittedName>
        <fullName evidence="4">Exportin-5 isoform X2</fullName>
    </submittedName>
</protein>
<reference evidence="4" key="1">
    <citation type="submission" date="2025-08" db="UniProtKB">
        <authorList>
            <consortium name="RefSeq"/>
        </authorList>
    </citation>
    <scope>IDENTIFICATION</scope>
</reference>
<organism evidence="3 4">
    <name type="scientific">Hydra vulgaris</name>
    <name type="common">Hydra</name>
    <name type="synonym">Hydra attenuata</name>
    <dbReference type="NCBI Taxonomy" id="6087"/>
    <lineage>
        <taxon>Eukaryota</taxon>
        <taxon>Metazoa</taxon>
        <taxon>Cnidaria</taxon>
        <taxon>Hydrozoa</taxon>
        <taxon>Hydroidolina</taxon>
        <taxon>Anthoathecata</taxon>
        <taxon>Aplanulata</taxon>
        <taxon>Hydridae</taxon>
        <taxon>Hydra</taxon>
    </lineage>
</organism>
<name>A0ABM4CHS5_HYDVU</name>
<evidence type="ECO:0000313" key="3">
    <source>
        <dbReference type="Proteomes" id="UP001652625"/>
    </source>
</evidence>
<dbReference type="RefSeq" id="XP_065661285.1">
    <property type="nucleotide sequence ID" value="XM_065805213.1"/>
</dbReference>
<dbReference type="PANTHER" id="PTHR11223">
    <property type="entry name" value="EXPORTIN 1/5"/>
    <property type="match status" value="1"/>
</dbReference>
<gene>
    <name evidence="4" type="primary">LOC101239386</name>
</gene>
<evidence type="ECO:0000259" key="2">
    <source>
        <dbReference type="Pfam" id="PF19273"/>
    </source>
</evidence>
<proteinExistence type="predicted"/>
<feature type="domain" description="Exportin-1/Importin-beta-like" evidence="1">
    <location>
        <begin position="117"/>
        <end position="269"/>
    </location>
</feature>
<dbReference type="Proteomes" id="UP001652625">
    <property type="component" value="Chromosome 09"/>
</dbReference>
<keyword evidence="3" id="KW-1185">Reference proteome</keyword>
<evidence type="ECO:0000313" key="4">
    <source>
        <dbReference type="RefSeq" id="XP_065661285.1"/>
    </source>
</evidence>